<name>A0A2M8Z2V1_9FIRM</name>
<dbReference type="RefSeq" id="WP_100304376.1">
    <property type="nucleotide sequence ID" value="NZ_PGET01000001.1"/>
</dbReference>
<evidence type="ECO:0000313" key="1">
    <source>
        <dbReference type="EMBL" id="PJJ27785.1"/>
    </source>
</evidence>
<accession>A0A2M8Z2V1</accession>
<sequence length="68" mass="7396">MIKLTTTEIAWIIGELDRNAAINANAAASPEASAFEKELLNLKAENLTSTSDKLQKVLDNGDRRIAII</sequence>
<reference evidence="1 2" key="1">
    <citation type="submission" date="2017-11" db="EMBL/GenBank/DDBJ databases">
        <title>Understudied soil microbes with underappreciated capabilities: Untangling the Clostridium saccharolyticum group.</title>
        <authorList>
            <person name="Leschine S."/>
        </authorList>
    </citation>
    <scope>NUCLEOTIDE SEQUENCE [LARGE SCALE GENOMIC DNA]</scope>
    <source>
        <strain evidence="1 2">18A</strain>
    </source>
</reference>
<organism evidence="1 2">
    <name type="scientific">[Clostridium] celerecrescens 18A</name>
    <dbReference type="NCBI Taxonomy" id="1286362"/>
    <lineage>
        <taxon>Bacteria</taxon>
        <taxon>Bacillati</taxon>
        <taxon>Bacillota</taxon>
        <taxon>Clostridia</taxon>
        <taxon>Lachnospirales</taxon>
        <taxon>Lachnospiraceae</taxon>
        <taxon>Lacrimispora</taxon>
    </lineage>
</organism>
<dbReference type="EMBL" id="PGET01000001">
    <property type="protein sequence ID" value="PJJ27785.1"/>
    <property type="molecule type" value="Genomic_DNA"/>
</dbReference>
<comment type="caution">
    <text evidence="1">The sequence shown here is derived from an EMBL/GenBank/DDBJ whole genome shotgun (WGS) entry which is preliminary data.</text>
</comment>
<gene>
    <name evidence="1" type="ORF">H171_1264</name>
</gene>
<protein>
    <submittedName>
        <fullName evidence="1">Uncharacterized protein</fullName>
    </submittedName>
</protein>
<dbReference type="Proteomes" id="UP000231092">
    <property type="component" value="Unassembled WGS sequence"/>
</dbReference>
<evidence type="ECO:0000313" key="2">
    <source>
        <dbReference type="Proteomes" id="UP000231092"/>
    </source>
</evidence>
<proteinExistence type="predicted"/>
<dbReference type="AlphaFoldDB" id="A0A2M8Z2V1"/>